<dbReference type="InterPro" id="IPR051114">
    <property type="entry name" value="Mito_RNA_Proc_CCM1"/>
</dbReference>
<dbReference type="Gene3D" id="1.25.40.10">
    <property type="entry name" value="Tetratricopeptide repeat domain"/>
    <property type="match status" value="4"/>
</dbReference>
<evidence type="ECO:0000313" key="5">
    <source>
        <dbReference type="RefSeq" id="XP_015895887.2"/>
    </source>
</evidence>
<comment type="similarity">
    <text evidence="1">Belongs to the PPR family. P subfamily.</text>
</comment>
<feature type="repeat" description="PPR" evidence="3">
    <location>
        <begin position="475"/>
        <end position="509"/>
    </location>
</feature>
<dbReference type="NCBIfam" id="TIGR00756">
    <property type="entry name" value="PPR"/>
    <property type="match status" value="4"/>
</dbReference>
<dbReference type="InterPro" id="IPR011990">
    <property type="entry name" value="TPR-like_helical_dom_sf"/>
</dbReference>
<proteinExistence type="inferred from homology"/>
<keyword evidence="2" id="KW-0677">Repeat</keyword>
<evidence type="ECO:0000313" key="4">
    <source>
        <dbReference type="Proteomes" id="UP001652623"/>
    </source>
</evidence>
<feature type="repeat" description="PPR" evidence="3">
    <location>
        <begin position="300"/>
        <end position="334"/>
    </location>
</feature>
<dbReference type="GeneID" id="107429672"/>
<name>A0A6P4ALB7_ZIZJJ</name>
<dbReference type="Pfam" id="PF13812">
    <property type="entry name" value="PPR_3"/>
    <property type="match status" value="1"/>
</dbReference>
<gene>
    <name evidence="5" type="primary">LOC107429672</name>
</gene>
<dbReference type="GO" id="GO:0005739">
    <property type="term" value="C:mitochondrion"/>
    <property type="evidence" value="ECO:0007669"/>
    <property type="project" value="TreeGrafter"/>
</dbReference>
<dbReference type="Proteomes" id="UP001652623">
    <property type="component" value="Chromosome 12"/>
</dbReference>
<evidence type="ECO:0000256" key="3">
    <source>
        <dbReference type="PROSITE-ProRule" id="PRU00708"/>
    </source>
</evidence>
<dbReference type="InterPro" id="IPR002885">
    <property type="entry name" value="PPR_rpt"/>
</dbReference>
<dbReference type="KEGG" id="zju:107429672"/>
<dbReference type="InParanoid" id="A0A6P4ALB7"/>
<evidence type="ECO:0000256" key="2">
    <source>
        <dbReference type="ARBA" id="ARBA00022737"/>
    </source>
</evidence>
<dbReference type="PANTHER" id="PTHR47934">
    <property type="entry name" value="PENTATRICOPEPTIDE REPEAT-CONTAINING PROTEIN PET309, MITOCHONDRIAL"/>
    <property type="match status" value="1"/>
</dbReference>
<sequence>MAIFSSSDWSFACTKTSHMIASSIPPCKTLSFFHISSSNLRFSHLNSTGCSSPILEETSPNFPLIELDLNIRSSSPSQQYPVPDSDHDMNDFLCGLFRDPRTEEFGYDYYEKAKENPEFRPKKSTLKHLIRYLIRSKKWGLVLSVFDDFREYNVMPDSYTFSKLISSCIRARKFRIVETLLGELKYDCEVAVLAFDSAMRGYNELHMFRSTVSAFERMNSAGIVLNCACYCRIMEAYMKLEDFEQGIKLFNQLQTKQLDFTPFSTQIYEILCQSLCKSGRNFEALEIFRNKKIKGVLGDTSNIYSSLISSFASSRKVKLVEELFREAEKEGMLKDPTMFPKLISMYVEEGSVEKTLEIVKAMKNAKLTVSDCICCAVVNGFSKIKGFRAAVKVYEDLLLQGCEPGQVTYASIINIYCSLGLYSKAETIFSEMEQKGFEKCVVAYCSMVVMYGKTGRIREAMRIVAKMKERGCEPNVWIYNALLDMHGRAKNLRQVEKLWKEMKRRKVAPDKVSYTSVISAYNKARDFENCMKFYHEYRINGGMIDKVMAGIMVGVFSKTGRVDDLVKLLRDLRLEGAPLDDRLYKSAMNALRDAGIQIQDKWLQDSFEAT</sequence>
<dbReference type="AlphaFoldDB" id="A0A6P4ALB7"/>
<dbReference type="PANTHER" id="PTHR47934:SF14">
    <property type="entry name" value="OS04G0583101 PROTEIN"/>
    <property type="match status" value="1"/>
</dbReference>
<evidence type="ECO:0000256" key="1">
    <source>
        <dbReference type="ARBA" id="ARBA00007626"/>
    </source>
</evidence>
<reference evidence="5" key="1">
    <citation type="submission" date="2025-08" db="UniProtKB">
        <authorList>
            <consortium name="RefSeq"/>
        </authorList>
    </citation>
    <scope>IDENTIFICATION</scope>
    <source>
        <tissue evidence="5">Seedling</tissue>
    </source>
</reference>
<dbReference type="GO" id="GO:0007005">
    <property type="term" value="P:mitochondrion organization"/>
    <property type="evidence" value="ECO:0007669"/>
    <property type="project" value="TreeGrafter"/>
</dbReference>
<keyword evidence="4" id="KW-1185">Reference proteome</keyword>
<dbReference type="GO" id="GO:0003729">
    <property type="term" value="F:mRNA binding"/>
    <property type="evidence" value="ECO:0007669"/>
    <property type="project" value="TreeGrafter"/>
</dbReference>
<organism evidence="4 5">
    <name type="scientific">Ziziphus jujuba</name>
    <name type="common">Chinese jujube</name>
    <name type="synonym">Ziziphus sativa</name>
    <dbReference type="NCBI Taxonomy" id="326968"/>
    <lineage>
        <taxon>Eukaryota</taxon>
        <taxon>Viridiplantae</taxon>
        <taxon>Streptophyta</taxon>
        <taxon>Embryophyta</taxon>
        <taxon>Tracheophyta</taxon>
        <taxon>Spermatophyta</taxon>
        <taxon>Magnoliopsida</taxon>
        <taxon>eudicotyledons</taxon>
        <taxon>Gunneridae</taxon>
        <taxon>Pentapetalae</taxon>
        <taxon>rosids</taxon>
        <taxon>fabids</taxon>
        <taxon>Rosales</taxon>
        <taxon>Rhamnaceae</taxon>
        <taxon>Paliureae</taxon>
        <taxon>Ziziphus</taxon>
    </lineage>
</organism>
<dbReference type="PROSITE" id="PS51375">
    <property type="entry name" value="PPR"/>
    <property type="match status" value="4"/>
</dbReference>
<feature type="repeat" description="PPR" evidence="3">
    <location>
        <begin position="440"/>
        <end position="474"/>
    </location>
</feature>
<dbReference type="RefSeq" id="XP_015895887.2">
    <property type="nucleotide sequence ID" value="XM_016040401.3"/>
</dbReference>
<dbReference type="Pfam" id="PF01535">
    <property type="entry name" value="PPR"/>
    <property type="match status" value="2"/>
</dbReference>
<dbReference type="FunCoup" id="A0A6P4ALB7">
    <property type="interactions" value="1111"/>
</dbReference>
<protein>
    <submittedName>
        <fullName evidence="5">Pentatricopeptide repeat-containing protein At5g13770, chloroplastic isoform X1</fullName>
    </submittedName>
</protein>
<feature type="repeat" description="PPR" evidence="3">
    <location>
        <begin position="405"/>
        <end position="439"/>
    </location>
</feature>
<dbReference type="GO" id="GO:0006396">
    <property type="term" value="P:RNA processing"/>
    <property type="evidence" value="ECO:0007669"/>
    <property type="project" value="TreeGrafter"/>
</dbReference>
<accession>A0A6P4ALB7</accession>